<sequence>MSNMYALMKAELLKQKHSFHKKLVWLAPIVTIFIAIILMGGGYIQSGSYNWWYTIILPASLTIISSLTIVNEQKGKFHGLFSSLVHIKKLWYSKIIVCTLYLALTCLTFFIGITLSGVLFGSQISLIDSFIASLILFILFAWQIPLWMYLSMKVNISFSVILSLICNFGIAVIFAVKTVWWIPFAIPARLMCSIIGILPNGLNVDGGSYLLNDNVIPVGIFINVTLYVVLSYLTAKCFEKQEV</sequence>
<keyword evidence="1" id="KW-1133">Transmembrane helix</keyword>
<accession>A0A6I1MRJ7</accession>
<reference evidence="2 3" key="1">
    <citation type="submission" date="2019-10" db="EMBL/GenBank/DDBJ databases">
        <title>The Genome Sequence of Clostridium tarantellae Isolated from Fish Brain.</title>
        <authorList>
            <person name="Bano L."/>
            <person name="Kiel M."/>
            <person name="Sales G."/>
            <person name="Doxey A.C."/>
            <person name="Mansfield M.J."/>
            <person name="Schiavone M."/>
            <person name="Rossetto O."/>
            <person name="Pirazzini M."/>
            <person name="Dobrindt U."/>
            <person name="Montecucco C."/>
        </authorList>
    </citation>
    <scope>NUCLEOTIDE SEQUENCE [LARGE SCALE GENOMIC DNA]</scope>
    <source>
        <strain evidence="2 3">DSM 3997</strain>
    </source>
</reference>
<dbReference type="Proteomes" id="UP000430345">
    <property type="component" value="Unassembled WGS sequence"/>
</dbReference>
<feature type="transmembrane region" description="Helical" evidence="1">
    <location>
        <begin position="23"/>
        <end position="44"/>
    </location>
</feature>
<keyword evidence="1" id="KW-0472">Membrane</keyword>
<dbReference type="NCBIfam" id="TIGR03732">
    <property type="entry name" value="lanti_perm_MutE"/>
    <property type="match status" value="1"/>
</dbReference>
<gene>
    <name evidence="2" type="ORF">GBZ86_07095</name>
</gene>
<feature type="transmembrane region" description="Helical" evidence="1">
    <location>
        <begin position="50"/>
        <end position="70"/>
    </location>
</feature>
<keyword evidence="1" id="KW-0812">Transmembrane</keyword>
<evidence type="ECO:0000313" key="3">
    <source>
        <dbReference type="Proteomes" id="UP000430345"/>
    </source>
</evidence>
<dbReference type="OrthoDB" id="9776525at2"/>
<keyword evidence="3" id="KW-1185">Reference proteome</keyword>
<evidence type="ECO:0000313" key="2">
    <source>
        <dbReference type="EMBL" id="MPQ43521.1"/>
    </source>
</evidence>
<feature type="transmembrane region" description="Helical" evidence="1">
    <location>
        <begin position="154"/>
        <end position="174"/>
    </location>
</feature>
<dbReference type="Pfam" id="PF12730">
    <property type="entry name" value="ABC2_membrane_4"/>
    <property type="match status" value="1"/>
</dbReference>
<organism evidence="2 3">
    <name type="scientific">Clostridium tarantellae</name>
    <dbReference type="NCBI Taxonomy" id="39493"/>
    <lineage>
        <taxon>Bacteria</taxon>
        <taxon>Bacillati</taxon>
        <taxon>Bacillota</taxon>
        <taxon>Clostridia</taxon>
        <taxon>Eubacteriales</taxon>
        <taxon>Clostridiaceae</taxon>
        <taxon>Clostridium</taxon>
    </lineage>
</organism>
<dbReference type="CDD" id="cd21807">
    <property type="entry name" value="ABC-2_lan_permease_MutE_EpiE-like"/>
    <property type="match status" value="1"/>
</dbReference>
<evidence type="ECO:0000256" key="1">
    <source>
        <dbReference type="SAM" id="Phobius"/>
    </source>
</evidence>
<feature type="transmembrane region" description="Helical" evidence="1">
    <location>
        <begin position="214"/>
        <end position="235"/>
    </location>
</feature>
<dbReference type="InterPro" id="IPR021205">
    <property type="entry name" value="Lanti_perm_SpaE/MutE/EpiE-like"/>
</dbReference>
<feature type="transmembrane region" description="Helical" evidence="1">
    <location>
        <begin position="91"/>
        <end position="113"/>
    </location>
</feature>
<dbReference type="AlphaFoldDB" id="A0A6I1MRJ7"/>
<protein>
    <submittedName>
        <fullName evidence="2">Lantibiotic immunity ABC transporter MutE/EpiE family permease subunit</fullName>
    </submittedName>
</protein>
<dbReference type="EMBL" id="WHJC01000076">
    <property type="protein sequence ID" value="MPQ43521.1"/>
    <property type="molecule type" value="Genomic_DNA"/>
</dbReference>
<comment type="caution">
    <text evidence="2">The sequence shown here is derived from an EMBL/GenBank/DDBJ whole genome shotgun (WGS) entry which is preliminary data.</text>
</comment>
<feature type="transmembrane region" description="Helical" evidence="1">
    <location>
        <begin position="119"/>
        <end position="142"/>
    </location>
</feature>
<name>A0A6I1MRJ7_9CLOT</name>
<proteinExistence type="predicted"/>